<reference evidence="3" key="1">
    <citation type="submission" date="2020-03" db="EMBL/GenBank/DDBJ databases">
        <title>The deep terrestrial virosphere.</title>
        <authorList>
            <person name="Holmfeldt K."/>
            <person name="Nilsson E."/>
            <person name="Simone D."/>
            <person name="Lopez-Fernandez M."/>
            <person name="Wu X."/>
            <person name="de Brujin I."/>
            <person name="Lundin D."/>
            <person name="Andersson A."/>
            <person name="Bertilsson S."/>
            <person name="Dopson M."/>
        </authorList>
    </citation>
    <scope>NUCLEOTIDE SEQUENCE</scope>
    <source>
        <strain evidence="2">MM415A03847</strain>
        <strain evidence="3">MM415B03876</strain>
    </source>
</reference>
<feature type="transmembrane region" description="Helical" evidence="1">
    <location>
        <begin position="31"/>
        <end position="55"/>
    </location>
</feature>
<dbReference type="EMBL" id="MT141779">
    <property type="protein sequence ID" value="QJA70279.1"/>
    <property type="molecule type" value="Genomic_DNA"/>
</dbReference>
<evidence type="ECO:0000256" key="1">
    <source>
        <dbReference type="SAM" id="Phobius"/>
    </source>
</evidence>
<evidence type="ECO:0000313" key="3">
    <source>
        <dbReference type="EMBL" id="QJA94368.1"/>
    </source>
</evidence>
<dbReference type="EMBL" id="MT143226">
    <property type="protein sequence ID" value="QJA94368.1"/>
    <property type="molecule type" value="Genomic_DNA"/>
</dbReference>
<keyword evidence="1" id="KW-0812">Transmembrane</keyword>
<proteinExistence type="predicted"/>
<feature type="transmembrane region" description="Helical" evidence="1">
    <location>
        <begin position="7"/>
        <end position="25"/>
    </location>
</feature>
<evidence type="ECO:0000313" key="2">
    <source>
        <dbReference type="EMBL" id="QJA70279.1"/>
    </source>
</evidence>
<keyword evidence="1" id="KW-1133">Transmembrane helix</keyword>
<accession>A0A6M3LN78</accession>
<dbReference type="AlphaFoldDB" id="A0A6M3LN78"/>
<keyword evidence="1" id="KW-0472">Membrane</keyword>
<protein>
    <submittedName>
        <fullName evidence="3">Uncharacterized protein</fullName>
    </submittedName>
</protein>
<name>A0A6M3LN78_9ZZZZ</name>
<organism evidence="3">
    <name type="scientific">viral metagenome</name>
    <dbReference type="NCBI Taxonomy" id="1070528"/>
    <lineage>
        <taxon>unclassified sequences</taxon>
        <taxon>metagenomes</taxon>
        <taxon>organismal metagenomes</taxon>
    </lineage>
</organism>
<gene>
    <name evidence="2" type="ORF">MM415A03847_0007</name>
    <name evidence="3" type="ORF">MM415B03876_0004</name>
</gene>
<sequence length="57" mass="6278">MKTVWSYLGMGAVIWIVCGLTTWLLAGGELLLTGCLCWGPVGLACLVYAQIFAWWKL</sequence>